<dbReference type="PANTHER" id="PTHR14226:SF78">
    <property type="entry name" value="SLR0060 PROTEIN"/>
    <property type="match status" value="1"/>
</dbReference>
<comment type="caution">
    <text evidence="6">The sequence shown here is derived from an EMBL/GenBank/DDBJ whole genome shotgun (WGS) entry which is preliminary data.</text>
</comment>
<gene>
    <name evidence="6" type="ORF">E1H14_08375</name>
</gene>
<feature type="active site" description="Proton acceptor" evidence="4">
    <location>
        <position position="174"/>
    </location>
</feature>
<dbReference type="Proteomes" id="UP000325302">
    <property type="component" value="Unassembled WGS sequence"/>
</dbReference>
<evidence type="ECO:0000256" key="2">
    <source>
        <dbReference type="ARBA" id="ARBA00022963"/>
    </source>
</evidence>
<keyword evidence="2 4" id="KW-0442">Lipid degradation</keyword>
<keyword evidence="1 4" id="KW-0378">Hydrolase</keyword>
<feature type="short sequence motif" description="GXSXG" evidence="4">
    <location>
        <begin position="37"/>
        <end position="41"/>
    </location>
</feature>
<dbReference type="AlphaFoldDB" id="A0A5A9W4M9"/>
<dbReference type="PANTHER" id="PTHR14226">
    <property type="entry name" value="NEUROPATHY TARGET ESTERASE/SWISS CHEESE D.MELANOGASTER"/>
    <property type="match status" value="1"/>
</dbReference>
<accession>A0A5A9W4M9</accession>
<feature type="domain" description="PNPLA" evidence="5">
    <location>
        <begin position="5"/>
        <end position="187"/>
    </location>
</feature>
<evidence type="ECO:0000259" key="5">
    <source>
        <dbReference type="PROSITE" id="PS51635"/>
    </source>
</evidence>
<keyword evidence="7" id="KW-1185">Reference proteome</keyword>
<keyword evidence="3 4" id="KW-0443">Lipid metabolism</keyword>
<protein>
    <submittedName>
        <fullName evidence="6">Patatin-like phospholipase family protein</fullName>
    </submittedName>
</protein>
<dbReference type="OrthoDB" id="9807112at2"/>
<dbReference type="Pfam" id="PF01734">
    <property type="entry name" value="Patatin"/>
    <property type="match status" value="1"/>
</dbReference>
<feature type="short sequence motif" description="GXGXXG" evidence="4">
    <location>
        <begin position="9"/>
        <end position="14"/>
    </location>
</feature>
<dbReference type="EMBL" id="SMRS01000006">
    <property type="protein sequence ID" value="KAA0874511.1"/>
    <property type="molecule type" value="Genomic_DNA"/>
</dbReference>
<evidence type="ECO:0000313" key="7">
    <source>
        <dbReference type="Proteomes" id="UP000325302"/>
    </source>
</evidence>
<reference evidence="6 7" key="1">
    <citation type="submission" date="2019-03" db="EMBL/GenBank/DDBJ databases">
        <title>Nitrincola sp. nov. isolated from an Indian soda lake.</title>
        <authorList>
            <person name="Joshi A."/>
            <person name="Thite S.V."/>
            <person name="Joseph N."/>
            <person name="Dhotre D."/>
            <person name="Moorthy M."/>
            <person name="Shouche Y.S."/>
        </authorList>
    </citation>
    <scope>NUCLEOTIDE SEQUENCE [LARGE SCALE GENOMIC DNA]</scope>
    <source>
        <strain evidence="6 7">MEB193</strain>
    </source>
</reference>
<proteinExistence type="predicted"/>
<feature type="short sequence motif" description="DGA/G" evidence="4">
    <location>
        <begin position="174"/>
        <end position="176"/>
    </location>
</feature>
<sequence>MRLNLALQGGGAHGAFSWGVLDRLLELEGLELDSLSGTSAGAMNAVMLAEGWRLNGALGAKDALNQFWSELALPDILMQQNTSDWWKHITHHLSPYDINPLDINPLRDLLLRLVDFEALRKESPLKLFIAATRVDTAALTLFRETDLSVEHLLASACLPWLHQTLVIEGKPYWDGGFSGNPVLSPLIIESATEDLLCIMLQPLARQHLPISADKINDRMADISFQAAFVREVMEIERVAGYLRKRPWRLGQLERRWRRTRIHLIEPDEQLAALQRSSKLDTRQSFLQGLKERGREHADRWLAMHQADLGRRSTWSARSSYQ</sequence>
<feature type="active site" description="Nucleophile" evidence="4">
    <location>
        <position position="39"/>
    </location>
</feature>
<dbReference type="Gene3D" id="3.40.1090.10">
    <property type="entry name" value="Cytosolic phospholipase A2 catalytic domain"/>
    <property type="match status" value="1"/>
</dbReference>
<evidence type="ECO:0000256" key="3">
    <source>
        <dbReference type="ARBA" id="ARBA00023098"/>
    </source>
</evidence>
<dbReference type="InterPro" id="IPR002641">
    <property type="entry name" value="PNPLA_dom"/>
</dbReference>
<dbReference type="PROSITE" id="PS51635">
    <property type="entry name" value="PNPLA"/>
    <property type="match status" value="1"/>
</dbReference>
<evidence type="ECO:0000313" key="6">
    <source>
        <dbReference type="EMBL" id="KAA0874511.1"/>
    </source>
</evidence>
<dbReference type="InterPro" id="IPR050301">
    <property type="entry name" value="NTE"/>
</dbReference>
<dbReference type="InterPro" id="IPR016035">
    <property type="entry name" value="Acyl_Trfase/lysoPLipase"/>
</dbReference>
<evidence type="ECO:0000256" key="1">
    <source>
        <dbReference type="ARBA" id="ARBA00022801"/>
    </source>
</evidence>
<dbReference type="GO" id="GO:0016042">
    <property type="term" value="P:lipid catabolic process"/>
    <property type="evidence" value="ECO:0007669"/>
    <property type="project" value="UniProtKB-UniRule"/>
</dbReference>
<organism evidence="6 7">
    <name type="scientific">Nitrincola tapanii</name>
    <dbReference type="NCBI Taxonomy" id="1708751"/>
    <lineage>
        <taxon>Bacteria</taxon>
        <taxon>Pseudomonadati</taxon>
        <taxon>Pseudomonadota</taxon>
        <taxon>Gammaproteobacteria</taxon>
        <taxon>Oceanospirillales</taxon>
        <taxon>Oceanospirillaceae</taxon>
        <taxon>Nitrincola</taxon>
    </lineage>
</organism>
<evidence type="ECO:0000256" key="4">
    <source>
        <dbReference type="PROSITE-ProRule" id="PRU01161"/>
    </source>
</evidence>
<dbReference type="SUPFAM" id="SSF52151">
    <property type="entry name" value="FabD/lysophospholipase-like"/>
    <property type="match status" value="1"/>
</dbReference>
<dbReference type="GO" id="GO:0016787">
    <property type="term" value="F:hydrolase activity"/>
    <property type="evidence" value="ECO:0007669"/>
    <property type="project" value="UniProtKB-UniRule"/>
</dbReference>
<name>A0A5A9W4M9_9GAMM</name>